<feature type="domain" description="AB hydrolase-1" evidence="1">
    <location>
        <begin position="31"/>
        <end position="254"/>
    </location>
</feature>
<dbReference type="PANTHER" id="PTHR43139">
    <property type="entry name" value="SI:DKEY-122A22.2"/>
    <property type="match status" value="1"/>
</dbReference>
<dbReference type="InterPro" id="IPR000073">
    <property type="entry name" value="AB_hydrolase_1"/>
</dbReference>
<keyword evidence="3" id="KW-1185">Reference proteome</keyword>
<dbReference type="Gene3D" id="3.40.50.1820">
    <property type="entry name" value="alpha/beta hydrolase"/>
    <property type="match status" value="1"/>
</dbReference>
<dbReference type="InterPro" id="IPR029058">
    <property type="entry name" value="AB_hydrolase_fold"/>
</dbReference>
<dbReference type="EMBL" id="MVHC01000043">
    <property type="protein sequence ID" value="OQZ92830.1"/>
    <property type="molecule type" value="Genomic_DNA"/>
</dbReference>
<accession>A0ABX3RFH4</accession>
<name>A0ABX3RFH4_MYCAL</name>
<dbReference type="Pfam" id="PF12697">
    <property type="entry name" value="Abhydrolase_6"/>
    <property type="match status" value="1"/>
</dbReference>
<dbReference type="Proteomes" id="UP000192693">
    <property type="component" value="Unassembled WGS sequence"/>
</dbReference>
<dbReference type="PRINTS" id="PR00111">
    <property type="entry name" value="ABHYDROLASE"/>
</dbReference>
<organism evidence="2 3">
    <name type="scientific">Mycolicibacter algericus DSM 45454</name>
    <dbReference type="NCBI Taxonomy" id="723879"/>
    <lineage>
        <taxon>Bacteria</taxon>
        <taxon>Bacillati</taxon>
        <taxon>Actinomycetota</taxon>
        <taxon>Actinomycetes</taxon>
        <taxon>Mycobacteriales</taxon>
        <taxon>Mycobacteriaceae</taxon>
        <taxon>Mycolicibacter</taxon>
    </lineage>
</organism>
<gene>
    <name evidence="2" type="ORF">BST10_20795</name>
</gene>
<sequence length="279" mass="30965">MRALDQRCQRHETPCGQGTVVWRSWGSGRPLLLLHGSHGSWMHWVHNIAALAGSHQVLVPDMPGYGESAAPADVESPESHAEALAVGLWRLLPRRVPVDVVGFSLGALIGAHLAWLAPQLIRRLVIVDAGGLNTPMPMVHLQLKSLRGLQGEQLLSARRHNLHTMMIHDPERIDDVALWIDANTPRPRTRVHYKVIPDKLLLALRRLPIQVDAIWGANDRPHPDPEANAAALRQIQPGAELRTVPRAGHWSMFEGAVDFNRHLIELLAMPLRASAKDDE</sequence>
<dbReference type="InterPro" id="IPR052370">
    <property type="entry name" value="Meta-cleavage_hydrolase"/>
</dbReference>
<dbReference type="PANTHER" id="PTHR43139:SF52">
    <property type="entry name" value="SI:DKEY-122A22.2"/>
    <property type="match status" value="1"/>
</dbReference>
<dbReference type="SUPFAM" id="SSF53474">
    <property type="entry name" value="alpha/beta-Hydrolases"/>
    <property type="match status" value="1"/>
</dbReference>
<comment type="caution">
    <text evidence="2">The sequence shown here is derived from an EMBL/GenBank/DDBJ whole genome shotgun (WGS) entry which is preliminary data.</text>
</comment>
<reference evidence="2 3" key="1">
    <citation type="submission" date="2016-12" db="EMBL/GenBank/DDBJ databases">
        <title>The new phylogeny of genus Mycobacterium.</title>
        <authorList>
            <person name="Tortoli E."/>
            <person name="Trovato A."/>
            <person name="Cirillo D.M."/>
        </authorList>
    </citation>
    <scope>NUCLEOTIDE SEQUENCE [LARGE SCALE GENOMIC DNA]</scope>
    <source>
        <strain evidence="2 3">DSM 45454</strain>
    </source>
</reference>
<evidence type="ECO:0000259" key="1">
    <source>
        <dbReference type="Pfam" id="PF12697"/>
    </source>
</evidence>
<proteinExistence type="predicted"/>
<protein>
    <recommendedName>
        <fullName evidence="1">AB hydrolase-1 domain-containing protein</fullName>
    </recommendedName>
</protein>
<evidence type="ECO:0000313" key="3">
    <source>
        <dbReference type="Proteomes" id="UP000192693"/>
    </source>
</evidence>
<evidence type="ECO:0000313" key="2">
    <source>
        <dbReference type="EMBL" id="OQZ92830.1"/>
    </source>
</evidence>